<proteinExistence type="predicted"/>
<organism evidence="2 3">
    <name type="scientific">Candidatus Accumulibacter meliphilus</name>
    <dbReference type="NCBI Taxonomy" id="2211374"/>
    <lineage>
        <taxon>Bacteria</taxon>
        <taxon>Pseudomonadati</taxon>
        <taxon>Pseudomonadota</taxon>
        <taxon>Betaproteobacteria</taxon>
        <taxon>Candidatus Accumulibacter</taxon>
    </lineage>
</organism>
<evidence type="ECO:0000313" key="3">
    <source>
        <dbReference type="Proteomes" id="UP000253831"/>
    </source>
</evidence>
<dbReference type="EMBL" id="QPGA01000004">
    <property type="protein sequence ID" value="RDE51795.1"/>
    <property type="molecule type" value="Genomic_DNA"/>
</dbReference>
<feature type="transmembrane region" description="Helical" evidence="1">
    <location>
        <begin position="90"/>
        <end position="108"/>
    </location>
</feature>
<gene>
    <name evidence="2" type="ORF">DVS81_04000</name>
</gene>
<evidence type="ECO:0000256" key="1">
    <source>
        <dbReference type="SAM" id="Phobius"/>
    </source>
</evidence>
<reference evidence="2 3" key="1">
    <citation type="submission" date="2018-05" db="EMBL/GenBank/DDBJ databases">
        <title>Integrated omic analyses show evidence that a Ca. Accumulibacter phosphatis strain performs denitrification under micro-aerobic conditions.</title>
        <authorList>
            <person name="Camejo P.Y."/>
            <person name="Katherine M.D."/>
            <person name="Daniel N.R."/>
        </authorList>
    </citation>
    <scope>NUCLEOTIDE SEQUENCE [LARGE SCALE GENOMIC DNA]</scope>
    <source>
        <strain evidence="2">UW-LDO-IC</strain>
    </source>
</reference>
<feature type="transmembrane region" description="Helical" evidence="1">
    <location>
        <begin position="64"/>
        <end position="84"/>
    </location>
</feature>
<protein>
    <submittedName>
        <fullName evidence="2">Uncharacterized protein</fullName>
    </submittedName>
</protein>
<comment type="caution">
    <text evidence="2">The sequence shown here is derived from an EMBL/GenBank/DDBJ whole genome shotgun (WGS) entry which is preliminary data.</text>
</comment>
<keyword evidence="1" id="KW-0472">Membrane</keyword>
<keyword evidence="1" id="KW-1133">Transmembrane helix</keyword>
<keyword evidence="1" id="KW-0812">Transmembrane</keyword>
<evidence type="ECO:0000313" key="2">
    <source>
        <dbReference type="EMBL" id="RDE51795.1"/>
    </source>
</evidence>
<sequence length="256" mass="27307">MADQKKWVSGSLPKRGSARAAKPAAYGAAVTERLLRTQQRRAVGRPLATAIEHEADAGRGLRPALLSIPGLIAIAIGVLGGLLATVQASLPLAGVAIVAFAGGLGLVMRARAARCGRSGKGADISRDAAKLDTFLAQVAPRLPHDAARSLAGLKETLARAVDVLANEQKALVVPVEEQFFVREVIARYLPDMCRHYLSVRDASKGLSVRPGEKTPDESLQNQLDVLHGRLRKVLELAAADEVRKLANHETFINSKR</sequence>
<dbReference type="Proteomes" id="UP000253831">
    <property type="component" value="Unassembled WGS sequence"/>
</dbReference>
<accession>A0A369XQX1</accession>
<dbReference type="AlphaFoldDB" id="A0A369XQX1"/>
<name>A0A369XQX1_9PROT</name>